<protein>
    <submittedName>
        <fullName evidence="1">Uncharacterized protein</fullName>
    </submittedName>
</protein>
<sequence length="84" mass="9529">MHNGGILPATQSMLKQMSPVQSLHWHGNRQVYGIFPNSGYYTVSTTVNSVNLKKKKEKYNLRIQDSKRIICIKFISDKGKTGCN</sequence>
<dbReference type="Proteomes" id="UP000694416">
    <property type="component" value="Unplaced"/>
</dbReference>
<reference evidence="1" key="2">
    <citation type="submission" date="2025-09" db="UniProtKB">
        <authorList>
            <consortium name="Ensembl"/>
        </authorList>
    </citation>
    <scope>IDENTIFICATION</scope>
</reference>
<dbReference type="Ensembl" id="ENSPTET00000047936.1">
    <property type="protein sequence ID" value="ENSPTEP00000035205.1"/>
    <property type="gene ID" value="ENSPTEG00000033257.1"/>
</dbReference>
<keyword evidence="2" id="KW-1185">Reference proteome</keyword>
<dbReference type="AlphaFoldDB" id="A0A8C9LWW2"/>
<name>A0A8C9LWW2_9PRIM</name>
<accession>A0A8C9LWW2</accession>
<proteinExistence type="predicted"/>
<organism evidence="1 2">
    <name type="scientific">Piliocolobus tephrosceles</name>
    <name type="common">Ugandan red Colobus</name>
    <dbReference type="NCBI Taxonomy" id="591936"/>
    <lineage>
        <taxon>Eukaryota</taxon>
        <taxon>Metazoa</taxon>
        <taxon>Chordata</taxon>
        <taxon>Craniata</taxon>
        <taxon>Vertebrata</taxon>
        <taxon>Euteleostomi</taxon>
        <taxon>Mammalia</taxon>
        <taxon>Eutheria</taxon>
        <taxon>Euarchontoglires</taxon>
        <taxon>Primates</taxon>
        <taxon>Haplorrhini</taxon>
        <taxon>Catarrhini</taxon>
        <taxon>Cercopithecidae</taxon>
        <taxon>Colobinae</taxon>
        <taxon>Piliocolobus</taxon>
    </lineage>
</organism>
<evidence type="ECO:0000313" key="2">
    <source>
        <dbReference type="Proteomes" id="UP000694416"/>
    </source>
</evidence>
<evidence type="ECO:0000313" key="1">
    <source>
        <dbReference type="Ensembl" id="ENSPTEP00000035205.1"/>
    </source>
</evidence>
<reference evidence="1" key="1">
    <citation type="submission" date="2025-08" db="UniProtKB">
        <authorList>
            <consortium name="Ensembl"/>
        </authorList>
    </citation>
    <scope>IDENTIFICATION</scope>
</reference>